<evidence type="ECO:0000256" key="2">
    <source>
        <dbReference type="ARBA" id="ARBA00004651"/>
    </source>
</evidence>
<dbReference type="AlphaFoldDB" id="C4Z0U8"/>
<comment type="subcellular location">
    <subcellularLocation>
        <location evidence="2">Cell membrane</location>
        <topology evidence="2">Multi-pass membrane protein</topology>
    </subcellularLocation>
</comment>
<evidence type="ECO:0000256" key="4">
    <source>
        <dbReference type="ARBA" id="ARBA00022475"/>
    </source>
</evidence>
<organism evidence="15 16">
    <name type="scientific">Lachnospira eligens (strain ATCC 27750 / DSM 3376 / VPI C15-48 / C15-B4)</name>
    <name type="common">Eubacterium eligens</name>
    <dbReference type="NCBI Taxonomy" id="515620"/>
    <lineage>
        <taxon>Bacteria</taxon>
        <taxon>Bacillati</taxon>
        <taxon>Bacillota</taxon>
        <taxon>Clostridia</taxon>
        <taxon>Lachnospirales</taxon>
        <taxon>Lachnospiraceae</taxon>
        <taxon>Lachnospira</taxon>
    </lineage>
</organism>
<evidence type="ECO:0000256" key="6">
    <source>
        <dbReference type="ARBA" id="ARBA00022679"/>
    </source>
</evidence>
<keyword evidence="8 15" id="KW-0418">Kinase</keyword>
<keyword evidence="9 12" id="KW-1133">Transmembrane helix</keyword>
<keyword evidence="16" id="KW-1185">Reference proteome</keyword>
<dbReference type="Pfam" id="PF02518">
    <property type="entry name" value="HATPase_c"/>
    <property type="match status" value="1"/>
</dbReference>
<dbReference type="GeneID" id="41355932"/>
<feature type="domain" description="HAMP" evidence="14">
    <location>
        <begin position="215"/>
        <end position="267"/>
    </location>
</feature>
<dbReference type="PROSITE" id="PS50885">
    <property type="entry name" value="HAMP"/>
    <property type="match status" value="1"/>
</dbReference>
<dbReference type="SUPFAM" id="SSF103190">
    <property type="entry name" value="Sensory domain-like"/>
    <property type="match status" value="1"/>
</dbReference>
<evidence type="ECO:0000313" key="16">
    <source>
        <dbReference type="Proteomes" id="UP000001476"/>
    </source>
</evidence>
<evidence type="ECO:0000259" key="14">
    <source>
        <dbReference type="PROSITE" id="PS50885"/>
    </source>
</evidence>
<dbReference type="GO" id="GO:0004721">
    <property type="term" value="F:phosphoprotein phosphatase activity"/>
    <property type="evidence" value="ECO:0007669"/>
    <property type="project" value="TreeGrafter"/>
</dbReference>
<keyword evidence="7 12" id="KW-0812">Transmembrane</keyword>
<dbReference type="CDD" id="cd00082">
    <property type="entry name" value="HisKA"/>
    <property type="match status" value="1"/>
</dbReference>
<comment type="catalytic activity">
    <reaction evidence="1">
        <text>ATP + protein L-histidine = ADP + protein N-phospho-L-histidine.</text>
        <dbReference type="EC" id="2.7.13.3"/>
    </reaction>
</comment>
<feature type="transmembrane region" description="Helical" evidence="12">
    <location>
        <begin position="198"/>
        <end position="217"/>
    </location>
</feature>
<dbReference type="SMART" id="SM00388">
    <property type="entry name" value="HisKA"/>
    <property type="match status" value="1"/>
</dbReference>
<proteinExistence type="predicted"/>
<dbReference type="Proteomes" id="UP000001476">
    <property type="component" value="Chromosome"/>
</dbReference>
<dbReference type="InterPro" id="IPR050351">
    <property type="entry name" value="BphY/WalK/GraS-like"/>
</dbReference>
<dbReference type="EMBL" id="CP001104">
    <property type="protein sequence ID" value="ACR72211.1"/>
    <property type="molecule type" value="Genomic_DNA"/>
</dbReference>
<dbReference type="InterPro" id="IPR036890">
    <property type="entry name" value="HATPase_C_sf"/>
</dbReference>
<accession>C4Z0U8</accession>
<evidence type="ECO:0000256" key="11">
    <source>
        <dbReference type="ARBA" id="ARBA00023136"/>
    </source>
</evidence>
<evidence type="ECO:0000256" key="3">
    <source>
        <dbReference type="ARBA" id="ARBA00012438"/>
    </source>
</evidence>
<dbReference type="SMART" id="SM00304">
    <property type="entry name" value="HAMP"/>
    <property type="match status" value="1"/>
</dbReference>
<dbReference type="FunFam" id="1.10.287.130:FF:000001">
    <property type="entry name" value="Two-component sensor histidine kinase"/>
    <property type="match status" value="1"/>
</dbReference>
<dbReference type="InterPro" id="IPR005467">
    <property type="entry name" value="His_kinase_dom"/>
</dbReference>
<evidence type="ECO:0000256" key="10">
    <source>
        <dbReference type="ARBA" id="ARBA00023012"/>
    </source>
</evidence>
<evidence type="ECO:0000256" key="12">
    <source>
        <dbReference type="SAM" id="Phobius"/>
    </source>
</evidence>
<dbReference type="Gene3D" id="3.30.565.10">
    <property type="entry name" value="Histidine kinase-like ATPase, C-terminal domain"/>
    <property type="match status" value="1"/>
</dbReference>
<dbReference type="InterPro" id="IPR029151">
    <property type="entry name" value="Sensor-like_sf"/>
</dbReference>
<dbReference type="EC" id="2.7.13.3" evidence="3"/>
<dbReference type="SMART" id="SM00387">
    <property type="entry name" value="HATPase_c"/>
    <property type="match status" value="1"/>
</dbReference>
<dbReference type="RefSeq" id="WP_012739446.1">
    <property type="nucleotide sequence ID" value="NC_012778.1"/>
</dbReference>
<keyword evidence="10" id="KW-0902">Two-component regulatory system</keyword>
<evidence type="ECO:0000256" key="7">
    <source>
        <dbReference type="ARBA" id="ARBA00022692"/>
    </source>
</evidence>
<dbReference type="CDD" id="cd00075">
    <property type="entry name" value="HATPase"/>
    <property type="match status" value="1"/>
</dbReference>
<keyword evidence="5" id="KW-0597">Phosphoprotein</keyword>
<reference evidence="15 16" key="1">
    <citation type="journal article" date="2009" name="Proc. Natl. Acad. Sci. U.S.A.">
        <title>Characterizing a model human gut microbiota composed of members of its two dominant bacterial phyla.</title>
        <authorList>
            <person name="Mahowald M.A."/>
            <person name="Rey F.E."/>
            <person name="Seedorf H."/>
            <person name="Turnbaugh P.J."/>
            <person name="Fulton R.S."/>
            <person name="Wollam A."/>
            <person name="Shah N."/>
            <person name="Wang C."/>
            <person name="Magrini V."/>
            <person name="Wilson R.K."/>
            <person name="Cantarel B.L."/>
            <person name="Coutinho P.M."/>
            <person name="Henrissat B."/>
            <person name="Crock L.W."/>
            <person name="Russell A."/>
            <person name="Verberkmoes N.C."/>
            <person name="Hettich R.L."/>
            <person name="Gordon J.I."/>
        </authorList>
    </citation>
    <scope>NUCLEOTIDE SEQUENCE [LARGE SCALE GENOMIC DNA]</scope>
    <source>
        <strain evidence="16">ATCC 27750 / DSM 3376 / VPI C15-48 / C15-B4</strain>
    </source>
</reference>
<evidence type="ECO:0000313" key="15">
    <source>
        <dbReference type="EMBL" id="ACR72211.1"/>
    </source>
</evidence>
<keyword evidence="11 12" id="KW-0472">Membrane</keyword>
<dbReference type="Pfam" id="PF00672">
    <property type="entry name" value="HAMP"/>
    <property type="match status" value="1"/>
</dbReference>
<keyword evidence="4" id="KW-1003">Cell membrane</keyword>
<name>C4Z0U8_LACE2</name>
<gene>
    <name evidence="15" type="ordered locus">EUBELI_01213</name>
</gene>
<evidence type="ECO:0000256" key="8">
    <source>
        <dbReference type="ARBA" id="ARBA00022777"/>
    </source>
</evidence>
<dbReference type="FunFam" id="3.30.565.10:FF:000006">
    <property type="entry name" value="Sensor histidine kinase WalK"/>
    <property type="match status" value="1"/>
</dbReference>
<dbReference type="STRING" id="515620.EUBELI_01213"/>
<dbReference type="GO" id="GO:0005886">
    <property type="term" value="C:plasma membrane"/>
    <property type="evidence" value="ECO:0007669"/>
    <property type="project" value="UniProtKB-SubCell"/>
</dbReference>
<keyword evidence="6" id="KW-0808">Transferase</keyword>
<dbReference type="GO" id="GO:0016036">
    <property type="term" value="P:cellular response to phosphate starvation"/>
    <property type="evidence" value="ECO:0007669"/>
    <property type="project" value="TreeGrafter"/>
</dbReference>
<evidence type="ECO:0000256" key="5">
    <source>
        <dbReference type="ARBA" id="ARBA00022553"/>
    </source>
</evidence>
<dbReference type="SUPFAM" id="SSF47384">
    <property type="entry name" value="Homodimeric domain of signal transducing histidine kinase"/>
    <property type="match status" value="1"/>
</dbReference>
<dbReference type="Gene3D" id="1.10.287.130">
    <property type="match status" value="1"/>
</dbReference>
<dbReference type="SUPFAM" id="SSF158472">
    <property type="entry name" value="HAMP domain-like"/>
    <property type="match status" value="1"/>
</dbReference>
<protein>
    <recommendedName>
        <fullName evidence="3">histidine kinase</fullName>
        <ecNumber evidence="3">2.7.13.3</ecNumber>
    </recommendedName>
</protein>
<dbReference type="InterPro" id="IPR003661">
    <property type="entry name" value="HisK_dim/P_dom"/>
</dbReference>
<dbReference type="PANTHER" id="PTHR45453">
    <property type="entry name" value="PHOSPHATE REGULON SENSOR PROTEIN PHOR"/>
    <property type="match status" value="1"/>
</dbReference>
<evidence type="ECO:0000259" key="13">
    <source>
        <dbReference type="PROSITE" id="PS50109"/>
    </source>
</evidence>
<dbReference type="eggNOG" id="COG5002">
    <property type="taxonomic scope" value="Bacteria"/>
</dbReference>
<dbReference type="SUPFAM" id="SSF55874">
    <property type="entry name" value="ATPase domain of HSP90 chaperone/DNA topoisomerase II/histidine kinase"/>
    <property type="match status" value="1"/>
</dbReference>
<dbReference type="PRINTS" id="PR00344">
    <property type="entry name" value="BCTRLSENSOR"/>
</dbReference>
<evidence type="ECO:0000256" key="9">
    <source>
        <dbReference type="ARBA" id="ARBA00022989"/>
    </source>
</evidence>
<dbReference type="HOGENOM" id="CLU_000445_89_6_9"/>
<dbReference type="CDD" id="cd06225">
    <property type="entry name" value="HAMP"/>
    <property type="match status" value="1"/>
</dbReference>
<dbReference type="InterPro" id="IPR036097">
    <property type="entry name" value="HisK_dim/P_sf"/>
</dbReference>
<dbReference type="GO" id="GO:0000155">
    <property type="term" value="F:phosphorelay sensor kinase activity"/>
    <property type="evidence" value="ECO:0007669"/>
    <property type="project" value="InterPro"/>
</dbReference>
<dbReference type="InterPro" id="IPR004358">
    <property type="entry name" value="Sig_transdc_His_kin-like_C"/>
</dbReference>
<dbReference type="PANTHER" id="PTHR45453:SF1">
    <property type="entry name" value="PHOSPHATE REGULON SENSOR PROTEIN PHOR"/>
    <property type="match status" value="1"/>
</dbReference>
<dbReference type="InterPro" id="IPR003660">
    <property type="entry name" value="HAMP_dom"/>
</dbReference>
<dbReference type="KEGG" id="eel:EUBELI_01213"/>
<dbReference type="InterPro" id="IPR003594">
    <property type="entry name" value="HATPase_dom"/>
</dbReference>
<dbReference type="PROSITE" id="PS50109">
    <property type="entry name" value="HIS_KIN"/>
    <property type="match status" value="1"/>
</dbReference>
<dbReference type="Gene3D" id="6.10.340.10">
    <property type="match status" value="1"/>
</dbReference>
<dbReference type="Pfam" id="PF00512">
    <property type="entry name" value="HisKA"/>
    <property type="match status" value="1"/>
</dbReference>
<feature type="transmembrane region" description="Helical" evidence="12">
    <location>
        <begin position="32"/>
        <end position="52"/>
    </location>
</feature>
<feature type="domain" description="Histidine kinase" evidence="13">
    <location>
        <begin position="275"/>
        <end position="492"/>
    </location>
</feature>
<evidence type="ECO:0000256" key="1">
    <source>
        <dbReference type="ARBA" id="ARBA00000085"/>
    </source>
</evidence>
<sequence length="496" mass="56661">MFNKNKNKKEINRRKIVWIRIFDNFLKFIRRYTVIQFVVSAVIITAAVIGTFEGFEYIYKESVITRQKAVVQNEAILIAAEYAGYAGLHDAELSGMGSRLNSYSAMNQIRIRIVDLNYNVYADTYSTDYGKTIINSKVFDTVVSHKTSTVYDYKSGDIQAVTPVYNDEGDFIAVLVADLDYTEIDSLFMNVNSQNNNIKVIIITICLIALIVLLHFLNRPVRRIIDIMANVNAGHNDERIPLKGYTEIREIAEDFNGIMDKANETDQSRAEFVSNVSHELKTPITSIKVLAESLNTQENVPIEVYQEFMQDIVTEIDRESKIIEDLLTLVRMDKTTATLNITSVNMNELLEMTLKRLKPIAQKKNIELLFESFRPVVAQIDEVKMTQVISNLVENAIKYNVDDGWVHVSLNADYQYFYIRVEDSGIGIPEESQNKIFERFYRVDKARSRETGGTGLGLAIVRNIILLHHGTIKVHSEENIGTTFTMRVPLNYVEVQ</sequence>